<reference evidence="2" key="1">
    <citation type="journal article" date="2020" name="Stud. Mycol.">
        <title>101 Dothideomycetes genomes: a test case for predicting lifestyles and emergence of pathogens.</title>
        <authorList>
            <person name="Haridas S."/>
            <person name="Albert R."/>
            <person name="Binder M."/>
            <person name="Bloem J."/>
            <person name="Labutti K."/>
            <person name="Salamov A."/>
            <person name="Andreopoulos B."/>
            <person name="Baker S."/>
            <person name="Barry K."/>
            <person name="Bills G."/>
            <person name="Bluhm B."/>
            <person name="Cannon C."/>
            <person name="Castanera R."/>
            <person name="Culley D."/>
            <person name="Daum C."/>
            <person name="Ezra D."/>
            <person name="Gonzalez J."/>
            <person name="Henrissat B."/>
            <person name="Kuo A."/>
            <person name="Liang C."/>
            <person name="Lipzen A."/>
            <person name="Lutzoni F."/>
            <person name="Magnuson J."/>
            <person name="Mondo S."/>
            <person name="Nolan M."/>
            <person name="Ohm R."/>
            <person name="Pangilinan J."/>
            <person name="Park H.-J."/>
            <person name="Ramirez L."/>
            <person name="Alfaro M."/>
            <person name="Sun H."/>
            <person name="Tritt A."/>
            <person name="Yoshinaga Y."/>
            <person name="Zwiers L.-H."/>
            <person name="Turgeon B."/>
            <person name="Goodwin S."/>
            <person name="Spatafora J."/>
            <person name="Crous P."/>
            <person name="Grigoriev I."/>
        </authorList>
    </citation>
    <scope>NUCLEOTIDE SEQUENCE</scope>
    <source>
        <strain evidence="2">CBS 119925</strain>
    </source>
</reference>
<keyword evidence="3" id="KW-1185">Reference proteome</keyword>
<accession>A0A6A6VKZ7</accession>
<evidence type="ECO:0000313" key="3">
    <source>
        <dbReference type="Proteomes" id="UP000799440"/>
    </source>
</evidence>
<keyword evidence="1" id="KW-0732">Signal</keyword>
<dbReference type="InterPro" id="IPR037176">
    <property type="entry name" value="Osmotin/thaumatin-like_sf"/>
</dbReference>
<proteinExistence type="predicted"/>
<dbReference type="SUPFAM" id="SSF49870">
    <property type="entry name" value="Osmotin, thaumatin-like protein"/>
    <property type="match status" value="1"/>
</dbReference>
<dbReference type="Pfam" id="PF04681">
    <property type="entry name" value="Bys1"/>
    <property type="match status" value="1"/>
</dbReference>
<evidence type="ECO:0000313" key="2">
    <source>
        <dbReference type="EMBL" id="KAF2749881.1"/>
    </source>
</evidence>
<organism evidence="2 3">
    <name type="scientific">Sporormia fimetaria CBS 119925</name>
    <dbReference type="NCBI Taxonomy" id="1340428"/>
    <lineage>
        <taxon>Eukaryota</taxon>
        <taxon>Fungi</taxon>
        <taxon>Dikarya</taxon>
        <taxon>Ascomycota</taxon>
        <taxon>Pezizomycotina</taxon>
        <taxon>Dothideomycetes</taxon>
        <taxon>Pleosporomycetidae</taxon>
        <taxon>Pleosporales</taxon>
        <taxon>Sporormiaceae</taxon>
        <taxon>Sporormia</taxon>
    </lineage>
</organism>
<dbReference type="AlphaFoldDB" id="A0A6A6VKZ7"/>
<feature type="chain" id="PRO_5025343298" description="BYS1 domain protein" evidence="1">
    <location>
        <begin position="19"/>
        <end position="161"/>
    </location>
</feature>
<feature type="signal peptide" evidence="1">
    <location>
        <begin position="1"/>
        <end position="18"/>
    </location>
</feature>
<gene>
    <name evidence="2" type="ORF">M011DRAFT_524504</name>
</gene>
<dbReference type="EMBL" id="MU006565">
    <property type="protein sequence ID" value="KAF2749881.1"/>
    <property type="molecule type" value="Genomic_DNA"/>
</dbReference>
<name>A0A6A6VKZ7_9PLEO</name>
<dbReference type="InterPro" id="IPR006771">
    <property type="entry name" value="CetA-like"/>
</dbReference>
<protein>
    <recommendedName>
        <fullName evidence="4">BYS1 domain protein</fullName>
    </recommendedName>
</protein>
<sequence>MQLKSLLLTAALSLTALAMPTETTTLTSGVARVINNCPSTVYLWSVASTVGDRQTLQPGGQYSEQFRYDPRTGVAIKVGTTPESIGNGAPVLHFSYTLNNGENSIYYDVSSAFGVDPLFSGRVVKVVGDGPNVPSIVWTGPAPSGTRVYFGNTNLILTLCA</sequence>
<dbReference type="PANTHER" id="PTHR36195:SF4">
    <property type="entry name" value="DOMAIN PROTEIN, PUTATIVE (AFU_ORTHOLOGUE AFUA_5G01990)-RELATED"/>
    <property type="match status" value="1"/>
</dbReference>
<dbReference type="OrthoDB" id="3682664at2759"/>
<dbReference type="Proteomes" id="UP000799440">
    <property type="component" value="Unassembled WGS sequence"/>
</dbReference>
<evidence type="ECO:0008006" key="4">
    <source>
        <dbReference type="Google" id="ProtNLM"/>
    </source>
</evidence>
<evidence type="ECO:0000256" key="1">
    <source>
        <dbReference type="SAM" id="SignalP"/>
    </source>
</evidence>
<dbReference type="PANTHER" id="PTHR36195">
    <property type="entry name" value="DOMAIN PROTEIN, PUTATIVE (AFU_ORTHOLOGUE AFUA_5G01990)-RELATED-RELATED"/>
    <property type="match status" value="1"/>
</dbReference>